<dbReference type="AlphaFoldDB" id="A0AAD9JWM4"/>
<feature type="region of interest" description="Disordered" evidence="1">
    <location>
        <begin position="96"/>
        <end position="118"/>
    </location>
</feature>
<accession>A0AAD9JWM4</accession>
<evidence type="ECO:0000313" key="3">
    <source>
        <dbReference type="Proteomes" id="UP001208570"/>
    </source>
</evidence>
<proteinExistence type="predicted"/>
<organism evidence="2 3">
    <name type="scientific">Paralvinella palmiformis</name>
    <dbReference type="NCBI Taxonomy" id="53620"/>
    <lineage>
        <taxon>Eukaryota</taxon>
        <taxon>Metazoa</taxon>
        <taxon>Spiralia</taxon>
        <taxon>Lophotrochozoa</taxon>
        <taxon>Annelida</taxon>
        <taxon>Polychaeta</taxon>
        <taxon>Sedentaria</taxon>
        <taxon>Canalipalpata</taxon>
        <taxon>Terebellida</taxon>
        <taxon>Terebelliformia</taxon>
        <taxon>Alvinellidae</taxon>
        <taxon>Paralvinella</taxon>
    </lineage>
</organism>
<dbReference type="EMBL" id="JAODUP010000128">
    <property type="protein sequence ID" value="KAK2160677.1"/>
    <property type="molecule type" value="Genomic_DNA"/>
</dbReference>
<dbReference type="Proteomes" id="UP001208570">
    <property type="component" value="Unassembled WGS sequence"/>
</dbReference>
<name>A0AAD9JWM4_9ANNE</name>
<gene>
    <name evidence="2" type="ORF">LSH36_128g05056</name>
</gene>
<protein>
    <submittedName>
        <fullName evidence="2">Uncharacterized protein</fullName>
    </submittedName>
</protein>
<evidence type="ECO:0000313" key="2">
    <source>
        <dbReference type="EMBL" id="KAK2160677.1"/>
    </source>
</evidence>
<keyword evidence="3" id="KW-1185">Reference proteome</keyword>
<sequence>MARRWPSADKTIRTEIPPGRASTTVQAVNTHIQTKHTRRAGSHSVNRSINYKNILRKQTFQLFNRTPISSKALNPSNNINKDCTTLLLVNPSAPTRRITASHGGATNKQGISNNNNNN</sequence>
<reference evidence="2" key="1">
    <citation type="journal article" date="2023" name="Mol. Biol. Evol.">
        <title>Third-Generation Sequencing Reveals the Adaptive Role of the Epigenome in Three Deep-Sea Polychaetes.</title>
        <authorList>
            <person name="Perez M."/>
            <person name="Aroh O."/>
            <person name="Sun Y."/>
            <person name="Lan Y."/>
            <person name="Juniper S.K."/>
            <person name="Young C.R."/>
            <person name="Angers B."/>
            <person name="Qian P.Y."/>
        </authorList>
    </citation>
    <scope>NUCLEOTIDE SEQUENCE</scope>
    <source>
        <strain evidence="2">P08H-3</strain>
    </source>
</reference>
<evidence type="ECO:0000256" key="1">
    <source>
        <dbReference type="SAM" id="MobiDB-lite"/>
    </source>
</evidence>
<comment type="caution">
    <text evidence="2">The sequence shown here is derived from an EMBL/GenBank/DDBJ whole genome shotgun (WGS) entry which is preliminary data.</text>
</comment>